<name>A0A9D1GZH0_9ACTN</name>
<proteinExistence type="predicted"/>
<reference evidence="1" key="1">
    <citation type="submission" date="2020-10" db="EMBL/GenBank/DDBJ databases">
        <authorList>
            <person name="Gilroy R."/>
        </authorList>
    </citation>
    <scope>NUCLEOTIDE SEQUENCE</scope>
    <source>
        <strain evidence="1">ChiGjej1B1-24693</strain>
    </source>
</reference>
<dbReference type="Proteomes" id="UP000886842">
    <property type="component" value="Unassembled WGS sequence"/>
</dbReference>
<evidence type="ECO:0000313" key="1">
    <source>
        <dbReference type="EMBL" id="HIT75808.1"/>
    </source>
</evidence>
<feature type="non-terminal residue" evidence="1">
    <location>
        <position position="1"/>
    </location>
</feature>
<protein>
    <submittedName>
        <fullName evidence="1">Uncharacterized protein</fullName>
    </submittedName>
</protein>
<gene>
    <name evidence="1" type="ORF">IAA98_09500</name>
</gene>
<dbReference type="AlphaFoldDB" id="A0A9D1GZH0"/>
<organism evidence="1 2">
    <name type="scientific">Candidatus Avipropionibacterium avicola</name>
    <dbReference type="NCBI Taxonomy" id="2840701"/>
    <lineage>
        <taxon>Bacteria</taxon>
        <taxon>Bacillati</taxon>
        <taxon>Actinomycetota</taxon>
        <taxon>Actinomycetes</taxon>
        <taxon>Propionibacteriales</taxon>
        <taxon>Propionibacteriaceae</taxon>
        <taxon>Propionibacteriaceae incertae sedis</taxon>
        <taxon>Candidatus Avipropionibacterium</taxon>
    </lineage>
</organism>
<comment type="caution">
    <text evidence="1">The sequence shown here is derived from an EMBL/GenBank/DDBJ whole genome shotgun (WGS) entry which is preliminary data.</text>
</comment>
<dbReference type="SUPFAM" id="SSF50969">
    <property type="entry name" value="YVTN repeat-like/Quinoprotein amine dehydrogenase"/>
    <property type="match status" value="1"/>
</dbReference>
<dbReference type="EMBL" id="DVLP01000283">
    <property type="protein sequence ID" value="HIT75808.1"/>
    <property type="molecule type" value="Genomic_DNA"/>
</dbReference>
<dbReference type="InterPro" id="IPR011044">
    <property type="entry name" value="Quino_amine_DH_bsu"/>
</dbReference>
<evidence type="ECO:0000313" key="2">
    <source>
        <dbReference type="Proteomes" id="UP000886842"/>
    </source>
</evidence>
<dbReference type="Gene3D" id="2.130.10.10">
    <property type="entry name" value="YVTN repeat-like/Quinoprotein amine dehydrogenase"/>
    <property type="match status" value="1"/>
</dbReference>
<dbReference type="InterPro" id="IPR015943">
    <property type="entry name" value="WD40/YVTN_repeat-like_dom_sf"/>
</dbReference>
<sequence>GTIQKYEFEDHSYHEVAGEVRSYFAHAVEAEPGLLVGSDQGGPFTVNVETGERTENSASFHQPTLIQKIFPGPGDSMYASGYMQGLAEINTDGGEPNETLDSGQYESWIVRDDKLCLASYAWSKVHEWDPATPGTAPRQLFTSADEKFDRPFAMAYNPERDELYVGAVASYGVYQGGLAIYDFDSGEVEFFGAEIAPDQGIVSAVWNPHDKLLYLGTTIDGGMGTNPTSITELGQLVVFDPETRTVVRAEPPVRLRQGVTGLLVDPDGSIWGVAEEQLMKVSPDGTVRTLGAVSPRYSAPPNYTWAWAYLNWSSRDQMIYGSAGGNLFKVDPQTEQITQIADSGASWAATDTHGDVYFSYRTRCFTYLVPQPITGVDDEQKCLAVRALQEGRTLDTSGLDRGGRSYYEKLAQRVADGKLTDAEQGYCQR</sequence>
<reference evidence="1" key="2">
    <citation type="journal article" date="2021" name="PeerJ">
        <title>Extensive microbial diversity within the chicken gut microbiome revealed by metagenomics and culture.</title>
        <authorList>
            <person name="Gilroy R."/>
            <person name="Ravi A."/>
            <person name="Getino M."/>
            <person name="Pursley I."/>
            <person name="Horton D.L."/>
            <person name="Alikhan N.F."/>
            <person name="Baker D."/>
            <person name="Gharbi K."/>
            <person name="Hall N."/>
            <person name="Watson M."/>
            <person name="Adriaenssens E.M."/>
            <person name="Foster-Nyarko E."/>
            <person name="Jarju S."/>
            <person name="Secka A."/>
            <person name="Antonio M."/>
            <person name="Oren A."/>
            <person name="Chaudhuri R.R."/>
            <person name="La Ragione R."/>
            <person name="Hildebrand F."/>
            <person name="Pallen M.J."/>
        </authorList>
    </citation>
    <scope>NUCLEOTIDE SEQUENCE</scope>
    <source>
        <strain evidence="1">ChiGjej1B1-24693</strain>
    </source>
</reference>
<accession>A0A9D1GZH0</accession>